<evidence type="ECO:0000313" key="2">
    <source>
        <dbReference type="EMBL" id="RST57514.1"/>
    </source>
</evidence>
<evidence type="ECO:0000313" key="3">
    <source>
        <dbReference type="Proteomes" id="UP000287296"/>
    </source>
</evidence>
<proteinExistence type="predicted"/>
<organism evidence="2 3">
    <name type="scientific">Siminovitchia terrae</name>
    <name type="common">Bacillus terrae</name>
    <dbReference type="NCBI Taxonomy" id="1914933"/>
    <lineage>
        <taxon>Bacteria</taxon>
        <taxon>Bacillati</taxon>
        <taxon>Bacillota</taxon>
        <taxon>Bacilli</taxon>
        <taxon>Bacillales</taxon>
        <taxon>Bacillaceae</taxon>
        <taxon>Siminovitchia</taxon>
    </lineage>
</organism>
<dbReference type="Pfam" id="PF00144">
    <property type="entry name" value="Beta-lactamase"/>
    <property type="match status" value="1"/>
</dbReference>
<dbReference type="SUPFAM" id="SSF56601">
    <property type="entry name" value="beta-lactamase/transpeptidase-like"/>
    <property type="match status" value="1"/>
</dbReference>
<name>A0A429X206_SIMTE</name>
<accession>A0A429X206</accession>
<dbReference type="InterPro" id="IPR012338">
    <property type="entry name" value="Beta-lactam/transpept-like"/>
</dbReference>
<feature type="domain" description="Beta-lactamase-related" evidence="1">
    <location>
        <begin position="29"/>
        <end position="396"/>
    </location>
</feature>
<reference evidence="2 3" key="1">
    <citation type="submission" date="2018-12" db="EMBL/GenBank/DDBJ databases">
        <authorList>
            <person name="Sun L."/>
            <person name="Chen Z."/>
        </authorList>
    </citation>
    <scope>NUCLEOTIDE SEQUENCE [LARGE SCALE GENOMIC DNA]</scope>
    <source>
        <strain evidence="2 3">LMG 29736</strain>
    </source>
</reference>
<dbReference type="Proteomes" id="UP000287296">
    <property type="component" value="Unassembled WGS sequence"/>
</dbReference>
<evidence type="ECO:0000259" key="1">
    <source>
        <dbReference type="Pfam" id="PF00144"/>
    </source>
</evidence>
<dbReference type="PANTHER" id="PTHR43319:SF3">
    <property type="entry name" value="BETA-LACTAMASE-RELATED DOMAIN-CONTAINING PROTEIN"/>
    <property type="match status" value="1"/>
</dbReference>
<dbReference type="Gene3D" id="3.40.710.10">
    <property type="entry name" value="DD-peptidase/beta-lactamase superfamily"/>
    <property type="match status" value="1"/>
</dbReference>
<dbReference type="InterPro" id="IPR052907">
    <property type="entry name" value="Beta-lactamase/esterase"/>
</dbReference>
<dbReference type="InterPro" id="IPR001466">
    <property type="entry name" value="Beta-lactam-related"/>
</dbReference>
<comment type="caution">
    <text evidence="2">The sequence shown here is derived from an EMBL/GenBank/DDBJ whole genome shotgun (WGS) entry which is preliminary data.</text>
</comment>
<keyword evidence="2" id="KW-0378">Hydrolase</keyword>
<dbReference type="EMBL" id="QYTW02000032">
    <property type="protein sequence ID" value="RST57514.1"/>
    <property type="molecule type" value="Genomic_DNA"/>
</dbReference>
<dbReference type="PANTHER" id="PTHR43319">
    <property type="entry name" value="BETA-LACTAMASE-RELATED"/>
    <property type="match status" value="1"/>
</dbReference>
<dbReference type="RefSeq" id="WP_120118542.1">
    <property type="nucleotide sequence ID" value="NZ_QYTW02000032.1"/>
</dbReference>
<dbReference type="OrthoDB" id="9770183at2"/>
<gene>
    <name evidence="2" type="ORF">D5F11_022095</name>
</gene>
<dbReference type="GO" id="GO:0016787">
    <property type="term" value="F:hydrolase activity"/>
    <property type="evidence" value="ECO:0007669"/>
    <property type="project" value="UniProtKB-KW"/>
</dbReference>
<sequence length="404" mass="45596">MKKKNVKNSSPINGYVKPGFEKVKNEFVKNFDERGELGAACSIYLKGEKVVDLWGGVKDHQTKELWEEDTMVTVFSSTKGFSALAVAIAHSKGYFDFDDKVSTYWKEFGQNGKENITIRQLLNHQAGLSTIKDLPIYKISDFDTSNIIGELEKKKPVWEPGSRHGYHCWTIGWFISELIKRTDPHNRSLSDFFREEVAEPLEAEFYIGLPEYIDDTRVSTIKGVSSVLDLFKSFSTFPISLLFAFMNPKSLTSKSMVDSKNLLAHSNFNTREMRQIEFPSGNGIGLVRDMAKIYSEFANGGINLKLESNTFEELKKNPEPTKNGFQDVVQTIETAFHLGFFKPLETGSNYGSPQCFGHPGAGGSFCFADPKNKVGFAYAMTKVGMYMFDDPREVALRNAFYECL</sequence>
<dbReference type="AlphaFoldDB" id="A0A429X206"/>
<protein>
    <submittedName>
        <fullName evidence="2">Class A beta-lactamase-related serine hydrolase</fullName>
    </submittedName>
</protein>